<keyword evidence="7 15" id="KW-0378">Hydrolase</keyword>
<dbReference type="GO" id="GO:0004126">
    <property type="term" value="F:cytidine deaminase activity"/>
    <property type="evidence" value="ECO:0007669"/>
    <property type="project" value="UniProtKB-UniRule"/>
</dbReference>
<evidence type="ECO:0000256" key="10">
    <source>
        <dbReference type="ARBA" id="ARBA00049252"/>
    </source>
</evidence>
<evidence type="ECO:0000259" key="16">
    <source>
        <dbReference type="PROSITE" id="PS51747"/>
    </source>
</evidence>
<dbReference type="NCBIfam" id="NF004064">
    <property type="entry name" value="PRK05578.1"/>
    <property type="match status" value="1"/>
</dbReference>
<dbReference type="GO" id="GO:0005829">
    <property type="term" value="C:cytosol"/>
    <property type="evidence" value="ECO:0007669"/>
    <property type="project" value="TreeGrafter"/>
</dbReference>
<dbReference type="GO" id="GO:0072527">
    <property type="term" value="P:pyrimidine-containing compound metabolic process"/>
    <property type="evidence" value="ECO:0007669"/>
    <property type="project" value="UniProtKB-ARBA"/>
</dbReference>
<evidence type="ECO:0000256" key="11">
    <source>
        <dbReference type="ARBA" id="ARBA00049558"/>
    </source>
</evidence>
<feature type="binding site" evidence="14">
    <location>
        <position position="73"/>
    </location>
    <ligand>
        <name>Zn(2+)</name>
        <dbReference type="ChEBI" id="CHEBI:29105"/>
        <note>catalytic</note>
    </ligand>
</feature>
<dbReference type="InterPro" id="IPR016193">
    <property type="entry name" value="Cytidine_deaminase-like"/>
</dbReference>
<dbReference type="AlphaFoldDB" id="A0A0P7B2P7"/>
<dbReference type="STRING" id="1300341.I595_997"/>
<accession>A0A0P7B2P7</accession>
<evidence type="ECO:0000256" key="9">
    <source>
        <dbReference type="ARBA" id="ARBA00032005"/>
    </source>
</evidence>
<feature type="active site" description="Proton donor" evidence="12">
    <location>
        <position position="75"/>
    </location>
</feature>
<keyword evidence="18" id="KW-1185">Reference proteome</keyword>
<comment type="catalytic activity">
    <reaction evidence="11 15">
        <text>cytidine + H2O + H(+) = uridine + NH4(+)</text>
        <dbReference type="Rhea" id="RHEA:16069"/>
        <dbReference type="ChEBI" id="CHEBI:15377"/>
        <dbReference type="ChEBI" id="CHEBI:15378"/>
        <dbReference type="ChEBI" id="CHEBI:16704"/>
        <dbReference type="ChEBI" id="CHEBI:17562"/>
        <dbReference type="ChEBI" id="CHEBI:28938"/>
        <dbReference type="EC" id="3.5.4.5"/>
    </reaction>
</comment>
<dbReference type="NCBIfam" id="TIGR01354">
    <property type="entry name" value="cyt_deam_tetra"/>
    <property type="match status" value="1"/>
</dbReference>
<evidence type="ECO:0000256" key="1">
    <source>
        <dbReference type="ARBA" id="ARBA00001947"/>
    </source>
</evidence>
<dbReference type="PANTHER" id="PTHR11644:SF2">
    <property type="entry name" value="CYTIDINE DEAMINASE"/>
    <property type="match status" value="1"/>
</dbReference>
<name>A0A0P7B2P7_9FLAO</name>
<evidence type="ECO:0000256" key="15">
    <source>
        <dbReference type="RuleBase" id="RU364006"/>
    </source>
</evidence>
<evidence type="ECO:0000256" key="3">
    <source>
        <dbReference type="ARBA" id="ARBA00006576"/>
    </source>
</evidence>
<keyword evidence="8 14" id="KW-0862">Zinc</keyword>
<dbReference type="PANTHER" id="PTHR11644">
    <property type="entry name" value="CYTIDINE DEAMINASE"/>
    <property type="match status" value="1"/>
</dbReference>
<dbReference type="InterPro" id="IPR016192">
    <property type="entry name" value="APOBEC/CMP_deaminase_Zn-bd"/>
</dbReference>
<dbReference type="GO" id="GO:0042802">
    <property type="term" value="F:identical protein binding"/>
    <property type="evidence" value="ECO:0007669"/>
    <property type="project" value="UniProtKB-ARBA"/>
</dbReference>
<comment type="caution">
    <text evidence="17">The sequence shown here is derived from an EMBL/GenBank/DDBJ whole genome shotgun (WGS) entry which is preliminary data.</text>
</comment>
<dbReference type="EC" id="3.5.4.5" evidence="4 15"/>
<comment type="similarity">
    <text evidence="3 15">Belongs to the cytidine and deoxycytidylate deaminase family.</text>
</comment>
<dbReference type="GO" id="GO:0055086">
    <property type="term" value="P:nucleobase-containing small molecule metabolic process"/>
    <property type="evidence" value="ECO:0007669"/>
    <property type="project" value="UniProtKB-ARBA"/>
</dbReference>
<dbReference type="OrthoDB" id="9795347at2"/>
<dbReference type="PROSITE" id="PS51747">
    <property type="entry name" value="CYT_DCMP_DEAMINASES_2"/>
    <property type="match status" value="1"/>
</dbReference>
<evidence type="ECO:0000256" key="6">
    <source>
        <dbReference type="ARBA" id="ARBA00022723"/>
    </source>
</evidence>
<evidence type="ECO:0000313" key="17">
    <source>
        <dbReference type="EMBL" id="KPM32579.1"/>
    </source>
</evidence>
<feature type="binding site" evidence="14">
    <location>
        <position position="112"/>
    </location>
    <ligand>
        <name>Zn(2+)</name>
        <dbReference type="ChEBI" id="CHEBI:29105"/>
        <note>catalytic</note>
    </ligand>
</feature>
<dbReference type="GO" id="GO:0008270">
    <property type="term" value="F:zinc ion binding"/>
    <property type="evidence" value="ECO:0007669"/>
    <property type="project" value="UniProtKB-UniRule"/>
</dbReference>
<proteinExistence type="inferred from homology"/>
<dbReference type="CDD" id="cd01283">
    <property type="entry name" value="cytidine_deaminase"/>
    <property type="match status" value="1"/>
</dbReference>
<dbReference type="Gene3D" id="3.40.140.10">
    <property type="entry name" value="Cytidine Deaminase, domain 2"/>
    <property type="match status" value="1"/>
</dbReference>
<evidence type="ECO:0000256" key="5">
    <source>
        <dbReference type="ARBA" id="ARBA00018266"/>
    </source>
</evidence>
<gene>
    <name evidence="17" type="ORF">I595_997</name>
</gene>
<dbReference type="InterPro" id="IPR006262">
    <property type="entry name" value="Cyt_deam_tetra"/>
</dbReference>
<evidence type="ECO:0000256" key="4">
    <source>
        <dbReference type="ARBA" id="ARBA00012783"/>
    </source>
</evidence>
<dbReference type="Proteomes" id="UP000050280">
    <property type="component" value="Unassembled WGS sequence"/>
</dbReference>
<evidence type="ECO:0000256" key="8">
    <source>
        <dbReference type="ARBA" id="ARBA00022833"/>
    </source>
</evidence>
<evidence type="ECO:0000256" key="2">
    <source>
        <dbReference type="ARBA" id="ARBA00003949"/>
    </source>
</evidence>
<dbReference type="RefSeq" id="WP_054558217.1">
    <property type="nucleotide sequence ID" value="NZ_LDJX01000002.1"/>
</dbReference>
<feature type="domain" description="CMP/dCMP-type deaminase" evidence="16">
    <location>
        <begin position="21"/>
        <end position="158"/>
    </location>
</feature>
<evidence type="ECO:0000313" key="18">
    <source>
        <dbReference type="Proteomes" id="UP000050280"/>
    </source>
</evidence>
<dbReference type="InterPro" id="IPR050202">
    <property type="entry name" value="Cyt/Deoxycyt_deaminase"/>
</dbReference>
<sequence length="163" mass="17800">MKRKTVSFKYTQYDTITELPERERSLLKAAIASREKAYAPYSNFQVGAAVLLDSGVVVLGNNQENASYPSGLCAERVAIFSAGANYPEQHVKMIAISASAKGYEVDRPAAPCGNCRQSIAEYEQRQQKPIQIILQGKNGPVYVCDSIADLLPLAFNSSFLSDS</sequence>
<evidence type="ECO:0000256" key="14">
    <source>
        <dbReference type="PIRSR" id="PIRSR606262-3"/>
    </source>
</evidence>
<feature type="binding site" evidence="14">
    <location>
        <position position="115"/>
    </location>
    <ligand>
        <name>Zn(2+)</name>
        <dbReference type="ChEBI" id="CHEBI:29105"/>
        <note>catalytic</note>
    </ligand>
</feature>
<dbReference type="SUPFAM" id="SSF53927">
    <property type="entry name" value="Cytidine deaminase-like"/>
    <property type="match status" value="1"/>
</dbReference>
<dbReference type="Pfam" id="PF00383">
    <property type="entry name" value="dCMP_cyt_deam_1"/>
    <property type="match status" value="1"/>
</dbReference>
<reference evidence="17 18" key="1">
    <citation type="submission" date="2015-09" db="EMBL/GenBank/DDBJ databases">
        <title>Genome sequence of the marine flavobacterium Croceitalea dokdonensis DOKDO 023 that contains proton- and sodium-pumping rhodopsins.</title>
        <authorList>
            <person name="Kwon S.-K."/>
            <person name="Lee H.K."/>
            <person name="Kwak M.-J."/>
            <person name="Kim J.F."/>
        </authorList>
    </citation>
    <scope>NUCLEOTIDE SEQUENCE [LARGE SCALE GENOMIC DNA]</scope>
    <source>
        <strain evidence="17 18">DOKDO 023</strain>
    </source>
</reference>
<keyword evidence="6 14" id="KW-0479">Metal-binding</keyword>
<dbReference type="PROSITE" id="PS00903">
    <property type="entry name" value="CYT_DCMP_DEAMINASES_1"/>
    <property type="match status" value="1"/>
</dbReference>
<comment type="cofactor">
    <cofactor evidence="1 14 15">
        <name>Zn(2+)</name>
        <dbReference type="ChEBI" id="CHEBI:29105"/>
    </cofactor>
</comment>
<protein>
    <recommendedName>
        <fullName evidence="5 15">Cytidine deaminase</fullName>
        <ecNumber evidence="4 15">3.5.4.5</ecNumber>
    </recommendedName>
    <alternativeName>
        <fullName evidence="9 15">Cytidine aminohydrolase</fullName>
    </alternativeName>
</protein>
<dbReference type="PATRIC" id="fig|1300341.3.peg.1207"/>
<feature type="binding site" evidence="13">
    <location>
        <begin position="62"/>
        <end position="68"/>
    </location>
    <ligand>
        <name>substrate</name>
    </ligand>
</feature>
<dbReference type="InterPro" id="IPR002125">
    <property type="entry name" value="CMP_dCMP_dom"/>
</dbReference>
<evidence type="ECO:0000256" key="12">
    <source>
        <dbReference type="PIRSR" id="PIRSR606262-1"/>
    </source>
</evidence>
<comment type="catalytic activity">
    <reaction evidence="10 15">
        <text>2'-deoxycytidine + H2O + H(+) = 2'-deoxyuridine + NH4(+)</text>
        <dbReference type="Rhea" id="RHEA:13433"/>
        <dbReference type="ChEBI" id="CHEBI:15377"/>
        <dbReference type="ChEBI" id="CHEBI:15378"/>
        <dbReference type="ChEBI" id="CHEBI:15698"/>
        <dbReference type="ChEBI" id="CHEBI:16450"/>
        <dbReference type="ChEBI" id="CHEBI:28938"/>
        <dbReference type="EC" id="3.5.4.5"/>
    </reaction>
</comment>
<evidence type="ECO:0000256" key="7">
    <source>
        <dbReference type="ARBA" id="ARBA00022801"/>
    </source>
</evidence>
<evidence type="ECO:0000256" key="13">
    <source>
        <dbReference type="PIRSR" id="PIRSR606262-2"/>
    </source>
</evidence>
<organism evidence="17 18">
    <name type="scientific">Croceitalea dokdonensis DOKDO 023</name>
    <dbReference type="NCBI Taxonomy" id="1300341"/>
    <lineage>
        <taxon>Bacteria</taxon>
        <taxon>Pseudomonadati</taxon>
        <taxon>Bacteroidota</taxon>
        <taxon>Flavobacteriia</taxon>
        <taxon>Flavobacteriales</taxon>
        <taxon>Flavobacteriaceae</taxon>
        <taxon>Croceitalea</taxon>
    </lineage>
</organism>
<comment type="function">
    <text evidence="2 15">This enzyme scavenges exogenous and endogenous cytidine and 2'-deoxycytidine for UMP synthesis.</text>
</comment>
<dbReference type="EMBL" id="LDJX01000002">
    <property type="protein sequence ID" value="KPM32579.1"/>
    <property type="molecule type" value="Genomic_DNA"/>
</dbReference>